<feature type="chain" id="PRO_5042511990" evidence="1">
    <location>
        <begin position="22"/>
        <end position="98"/>
    </location>
</feature>
<dbReference type="RefSeq" id="XP_060310840.1">
    <property type="nucleotide sequence ID" value="XM_060459038.1"/>
</dbReference>
<keyword evidence="3" id="KW-1185">Reference proteome</keyword>
<feature type="signal peptide" evidence="1">
    <location>
        <begin position="1"/>
        <end position="21"/>
    </location>
</feature>
<protein>
    <submittedName>
        <fullName evidence="2">Uncharacterized protein</fullName>
    </submittedName>
</protein>
<dbReference type="GeneID" id="85342585"/>
<evidence type="ECO:0000313" key="2">
    <source>
        <dbReference type="EMBL" id="KAK1520766.1"/>
    </source>
</evidence>
<evidence type="ECO:0000256" key="1">
    <source>
        <dbReference type="SAM" id="SignalP"/>
    </source>
</evidence>
<dbReference type="Proteomes" id="UP001240678">
    <property type="component" value="Unassembled WGS sequence"/>
</dbReference>
<dbReference type="EMBL" id="MOOE01000011">
    <property type="protein sequence ID" value="KAK1520766.1"/>
    <property type="molecule type" value="Genomic_DNA"/>
</dbReference>
<name>A0AAI9YRV2_9PEZI</name>
<sequence>MHFQSTTLFLAAAVIFQGVSAQFCTGPPSDCNFEDCRINYADPWAICKSKVRFHCRRALRFGFIADLYLVHTEFRPRCRCFLLLRIVVLSSMNKYSTM</sequence>
<organism evidence="2 3">
    <name type="scientific">Colletotrichum costaricense</name>
    <dbReference type="NCBI Taxonomy" id="1209916"/>
    <lineage>
        <taxon>Eukaryota</taxon>
        <taxon>Fungi</taxon>
        <taxon>Dikarya</taxon>
        <taxon>Ascomycota</taxon>
        <taxon>Pezizomycotina</taxon>
        <taxon>Sordariomycetes</taxon>
        <taxon>Hypocreomycetidae</taxon>
        <taxon>Glomerellales</taxon>
        <taxon>Glomerellaceae</taxon>
        <taxon>Colletotrichum</taxon>
        <taxon>Colletotrichum acutatum species complex</taxon>
    </lineage>
</organism>
<reference evidence="2 3" key="1">
    <citation type="submission" date="2016-10" db="EMBL/GenBank/DDBJ databases">
        <title>The genome sequence of Colletotrichum fioriniae PJ7.</title>
        <authorList>
            <person name="Baroncelli R."/>
        </authorList>
    </citation>
    <scope>NUCLEOTIDE SEQUENCE [LARGE SCALE GENOMIC DNA]</scope>
    <source>
        <strain evidence="2 3">IMI 309622</strain>
    </source>
</reference>
<proteinExistence type="predicted"/>
<keyword evidence="1" id="KW-0732">Signal</keyword>
<evidence type="ECO:0000313" key="3">
    <source>
        <dbReference type="Proteomes" id="UP001240678"/>
    </source>
</evidence>
<gene>
    <name evidence="2" type="ORF">CCOS01_10885</name>
</gene>
<comment type="caution">
    <text evidence="2">The sequence shown here is derived from an EMBL/GenBank/DDBJ whole genome shotgun (WGS) entry which is preliminary data.</text>
</comment>
<dbReference type="AlphaFoldDB" id="A0AAI9YRV2"/>
<accession>A0AAI9YRV2</accession>